<dbReference type="EMBL" id="JARBHA010000001">
    <property type="protein sequence ID" value="KAJ9709686.1"/>
    <property type="molecule type" value="Genomic_DNA"/>
</dbReference>
<evidence type="ECO:0000313" key="4">
    <source>
        <dbReference type="Proteomes" id="UP001168098"/>
    </source>
</evidence>
<dbReference type="GO" id="GO:0006094">
    <property type="term" value="P:gluconeogenesis"/>
    <property type="evidence" value="ECO:0007669"/>
    <property type="project" value="UniProtKB-KW"/>
</dbReference>
<dbReference type="GO" id="GO:0005524">
    <property type="term" value="F:ATP binding"/>
    <property type="evidence" value="ECO:0007669"/>
    <property type="project" value="InterPro"/>
</dbReference>
<sequence length="101" mass="11680">MCIRLPLEELENFGTSDFIVYNAGQLPCNRYTYCMTSSTSVDLNLAMREMVNLCTQYAREMKKGLFSVTPYVMPLVSPYYCQFSLTPPELERFLSGRHSRL</sequence>
<dbReference type="InterPro" id="IPR001272">
    <property type="entry name" value="PEP_carboxykinase_ATP"/>
</dbReference>
<dbReference type="Proteomes" id="UP001168098">
    <property type="component" value="Unassembled WGS sequence"/>
</dbReference>
<evidence type="ECO:0000256" key="1">
    <source>
        <dbReference type="ARBA" id="ARBA00022432"/>
    </source>
</evidence>
<evidence type="ECO:0000313" key="3">
    <source>
        <dbReference type="EMBL" id="KAJ9709686.1"/>
    </source>
</evidence>
<dbReference type="GO" id="GO:0005829">
    <property type="term" value="C:cytosol"/>
    <property type="evidence" value="ECO:0007669"/>
    <property type="project" value="TreeGrafter"/>
</dbReference>
<reference evidence="3 4" key="1">
    <citation type="journal article" date="2023" name="BMC Biotechnol.">
        <title>Vitis rotundifolia cv Carlos genome sequencing.</title>
        <authorList>
            <person name="Huff M."/>
            <person name="Hulse-Kemp A."/>
            <person name="Scheffler B."/>
            <person name="Youngblood R."/>
            <person name="Simpson S."/>
            <person name="Babiker E."/>
            <person name="Staton M."/>
        </authorList>
    </citation>
    <scope>NUCLEOTIDE SEQUENCE [LARGE SCALE GENOMIC DNA]</scope>
    <source>
        <tissue evidence="3">Leaf</tissue>
    </source>
</reference>
<keyword evidence="2" id="KW-0456">Lyase</keyword>
<dbReference type="PANTHER" id="PTHR30031">
    <property type="entry name" value="PHOSPHOENOLPYRUVATE CARBOXYKINASE ATP"/>
    <property type="match status" value="1"/>
</dbReference>
<protein>
    <submittedName>
        <fullName evidence="3">Uncharacterized protein</fullName>
    </submittedName>
</protein>
<name>A0AA39AL53_VITRO</name>
<dbReference type="AlphaFoldDB" id="A0AA39AL53"/>
<evidence type="ECO:0000256" key="2">
    <source>
        <dbReference type="ARBA" id="ARBA00022793"/>
    </source>
</evidence>
<dbReference type="Gene3D" id="3.40.449.10">
    <property type="entry name" value="Phosphoenolpyruvate Carboxykinase, domain 1"/>
    <property type="match status" value="1"/>
</dbReference>
<dbReference type="InterPro" id="IPR008210">
    <property type="entry name" value="PEP_carboxykinase_N"/>
</dbReference>
<keyword evidence="4" id="KW-1185">Reference proteome</keyword>
<organism evidence="3 4">
    <name type="scientific">Vitis rotundifolia</name>
    <name type="common">Muscadine grape</name>
    <dbReference type="NCBI Taxonomy" id="103349"/>
    <lineage>
        <taxon>Eukaryota</taxon>
        <taxon>Viridiplantae</taxon>
        <taxon>Streptophyta</taxon>
        <taxon>Embryophyta</taxon>
        <taxon>Tracheophyta</taxon>
        <taxon>Spermatophyta</taxon>
        <taxon>Magnoliopsida</taxon>
        <taxon>eudicotyledons</taxon>
        <taxon>Gunneridae</taxon>
        <taxon>Pentapetalae</taxon>
        <taxon>rosids</taxon>
        <taxon>Vitales</taxon>
        <taxon>Vitaceae</taxon>
        <taxon>Viteae</taxon>
        <taxon>Vitis</taxon>
    </lineage>
</organism>
<keyword evidence="1" id="KW-0312">Gluconeogenesis</keyword>
<gene>
    <name evidence="3" type="ORF">PVL29_001256</name>
</gene>
<comment type="caution">
    <text evidence="3">The sequence shown here is derived from an EMBL/GenBank/DDBJ whole genome shotgun (WGS) entry which is preliminary data.</text>
</comment>
<dbReference type="SUPFAM" id="SSF68923">
    <property type="entry name" value="PEP carboxykinase N-terminal domain"/>
    <property type="match status" value="1"/>
</dbReference>
<accession>A0AA39AL53</accession>
<proteinExistence type="predicted"/>
<keyword evidence="2" id="KW-0210">Decarboxylase</keyword>
<dbReference type="Pfam" id="PF01293">
    <property type="entry name" value="PEPCK_ATP"/>
    <property type="match status" value="1"/>
</dbReference>
<dbReference type="PANTHER" id="PTHR30031:SF0">
    <property type="entry name" value="PHOSPHOENOLPYRUVATE CARBOXYKINASE (ATP)"/>
    <property type="match status" value="1"/>
</dbReference>
<dbReference type="GO" id="GO:0004612">
    <property type="term" value="F:phosphoenolpyruvate carboxykinase (ATP) activity"/>
    <property type="evidence" value="ECO:0007669"/>
    <property type="project" value="InterPro"/>
</dbReference>